<dbReference type="GO" id="GO:0005886">
    <property type="term" value="C:plasma membrane"/>
    <property type="evidence" value="ECO:0007669"/>
    <property type="project" value="UniProtKB-SubCell"/>
</dbReference>
<dbReference type="SUPFAM" id="SSF90123">
    <property type="entry name" value="ABC transporter transmembrane region"/>
    <property type="match status" value="1"/>
</dbReference>
<keyword evidence="2" id="KW-0813">Transport</keyword>
<feature type="transmembrane region" description="Helical" evidence="11">
    <location>
        <begin position="161"/>
        <end position="178"/>
    </location>
</feature>
<evidence type="ECO:0000256" key="5">
    <source>
        <dbReference type="ARBA" id="ARBA00022741"/>
    </source>
</evidence>
<dbReference type="GO" id="GO:0005524">
    <property type="term" value="F:ATP binding"/>
    <property type="evidence" value="ECO:0007669"/>
    <property type="project" value="UniProtKB-KW"/>
</dbReference>
<evidence type="ECO:0000256" key="10">
    <source>
        <dbReference type="ARBA" id="ARBA00023136"/>
    </source>
</evidence>
<dbReference type="GO" id="GO:0034040">
    <property type="term" value="F:ATPase-coupled lipid transmembrane transporter activity"/>
    <property type="evidence" value="ECO:0007669"/>
    <property type="project" value="InterPro"/>
</dbReference>
<evidence type="ECO:0000256" key="7">
    <source>
        <dbReference type="ARBA" id="ARBA00022967"/>
    </source>
</evidence>
<dbReference type="NCBIfam" id="TIGR02203">
    <property type="entry name" value="MsbA_lipidA"/>
    <property type="match status" value="1"/>
</dbReference>
<proteinExistence type="predicted"/>
<gene>
    <name evidence="14" type="primary">msbA</name>
    <name evidence="14" type="ORF">EZMO1_3966</name>
</gene>
<evidence type="ECO:0000256" key="6">
    <source>
        <dbReference type="ARBA" id="ARBA00022840"/>
    </source>
</evidence>
<dbReference type="Gene3D" id="1.20.1560.10">
    <property type="entry name" value="ABC transporter type 1, transmembrane domain"/>
    <property type="match status" value="1"/>
</dbReference>
<feature type="transmembrane region" description="Helical" evidence="11">
    <location>
        <begin position="270"/>
        <end position="289"/>
    </location>
</feature>
<dbReference type="InterPro" id="IPR027417">
    <property type="entry name" value="P-loop_NTPase"/>
</dbReference>
<evidence type="ECO:0000256" key="8">
    <source>
        <dbReference type="ARBA" id="ARBA00022989"/>
    </source>
</evidence>
<evidence type="ECO:0000256" key="2">
    <source>
        <dbReference type="ARBA" id="ARBA00022448"/>
    </source>
</evidence>
<feature type="transmembrane region" description="Helical" evidence="11">
    <location>
        <begin position="184"/>
        <end position="202"/>
    </location>
</feature>
<feature type="transmembrane region" description="Helical" evidence="11">
    <location>
        <begin position="21"/>
        <end position="41"/>
    </location>
</feature>
<evidence type="ECO:0000259" key="13">
    <source>
        <dbReference type="PROSITE" id="PS50929"/>
    </source>
</evidence>
<dbReference type="OrthoDB" id="9806127at2"/>
<dbReference type="Gene3D" id="3.40.50.300">
    <property type="entry name" value="P-loop containing nucleotide triphosphate hydrolases"/>
    <property type="match status" value="1"/>
</dbReference>
<dbReference type="GO" id="GO:0016887">
    <property type="term" value="F:ATP hydrolysis activity"/>
    <property type="evidence" value="ECO:0007669"/>
    <property type="project" value="InterPro"/>
</dbReference>
<reference evidence="14 15" key="1">
    <citation type="journal article" date="2016" name="Front. Microbiol.">
        <title>Genomic Insight into the Host-Endosymbiont Relationship of Endozoicomonas montiporae CL-33(T) with its Coral Host.</title>
        <authorList>
            <person name="Ding J.-Y."/>
            <person name="Shiu J.-H."/>
            <person name="Chen W.-M."/>
            <person name="Chiang Y.-R."/>
            <person name="Tang S.-L."/>
        </authorList>
    </citation>
    <scope>NUCLEOTIDE SEQUENCE [LARGE SCALE GENOMIC DNA]</scope>
    <source>
        <strain evidence="14 15">CL-33</strain>
    </source>
</reference>
<dbReference type="Pfam" id="PF00664">
    <property type="entry name" value="ABC_membrane"/>
    <property type="match status" value="1"/>
</dbReference>
<dbReference type="PANTHER" id="PTHR43394">
    <property type="entry name" value="ATP-DEPENDENT PERMEASE MDL1, MITOCHONDRIAL"/>
    <property type="match status" value="1"/>
</dbReference>
<dbReference type="PATRIC" id="fig|570277.3.peg.4268"/>
<dbReference type="PROSITE" id="PS50929">
    <property type="entry name" value="ABC_TM1F"/>
    <property type="match status" value="1"/>
</dbReference>
<evidence type="ECO:0000313" key="15">
    <source>
        <dbReference type="Proteomes" id="UP000071065"/>
    </source>
</evidence>
<keyword evidence="14" id="KW-0378">Hydrolase</keyword>
<keyword evidence="10 11" id="KW-0472">Membrane</keyword>
<dbReference type="InterPro" id="IPR003593">
    <property type="entry name" value="AAA+_ATPase"/>
</dbReference>
<dbReference type="PANTHER" id="PTHR43394:SF1">
    <property type="entry name" value="ATP-BINDING CASSETTE SUB-FAMILY B MEMBER 10, MITOCHONDRIAL"/>
    <property type="match status" value="1"/>
</dbReference>
<dbReference type="KEGG" id="emp:EZMO1_3966"/>
<name>A0A142BGN0_9GAMM</name>
<keyword evidence="7" id="KW-1278">Translocase</keyword>
<keyword evidence="3" id="KW-1003">Cell membrane</keyword>
<comment type="subcellular location">
    <subcellularLocation>
        <location evidence="1">Cell membrane</location>
        <topology evidence="1">Multi-pass membrane protein</topology>
    </subcellularLocation>
</comment>
<feature type="domain" description="ABC transmembrane type-1" evidence="13">
    <location>
        <begin position="30"/>
        <end position="324"/>
    </location>
</feature>
<dbReference type="InterPro" id="IPR017871">
    <property type="entry name" value="ABC_transporter-like_CS"/>
</dbReference>
<dbReference type="FunFam" id="3.40.50.300:FF:000140">
    <property type="entry name" value="Lipid A export ATP-binding/permease protein MsbA"/>
    <property type="match status" value="1"/>
</dbReference>
<keyword evidence="9" id="KW-0445">Lipid transport</keyword>
<dbReference type="PROSITE" id="PS00211">
    <property type="entry name" value="ABC_TRANSPORTER_1"/>
    <property type="match status" value="1"/>
</dbReference>
<dbReference type="CDD" id="cd18552">
    <property type="entry name" value="ABC_6TM_MsbA_like"/>
    <property type="match status" value="1"/>
</dbReference>
<evidence type="ECO:0000256" key="9">
    <source>
        <dbReference type="ARBA" id="ARBA00023055"/>
    </source>
</evidence>
<accession>A0A142BGN0</accession>
<dbReference type="InterPro" id="IPR011917">
    <property type="entry name" value="ABC_transpr_lipidA"/>
</dbReference>
<dbReference type="InterPro" id="IPR036640">
    <property type="entry name" value="ABC1_TM_sf"/>
</dbReference>
<evidence type="ECO:0000256" key="11">
    <source>
        <dbReference type="SAM" id="Phobius"/>
    </source>
</evidence>
<dbReference type="InterPro" id="IPR039421">
    <property type="entry name" value="Type_1_exporter"/>
</dbReference>
<evidence type="ECO:0000313" key="14">
    <source>
        <dbReference type="EMBL" id="AMO57906.1"/>
    </source>
</evidence>
<keyword evidence="4 11" id="KW-0812">Transmembrane</keyword>
<dbReference type="EMBL" id="CP013251">
    <property type="protein sequence ID" value="AMO57906.1"/>
    <property type="molecule type" value="Genomic_DNA"/>
</dbReference>
<keyword evidence="6" id="KW-0067">ATP-binding</keyword>
<evidence type="ECO:0000256" key="4">
    <source>
        <dbReference type="ARBA" id="ARBA00022692"/>
    </source>
</evidence>
<keyword evidence="8 11" id="KW-1133">Transmembrane helix</keyword>
<dbReference type="EC" id="3.6.3.-" evidence="14"/>
<dbReference type="InterPro" id="IPR003439">
    <property type="entry name" value="ABC_transporter-like_ATP-bd"/>
</dbReference>
<feature type="transmembrane region" description="Helical" evidence="11">
    <location>
        <begin position="76"/>
        <end position="97"/>
    </location>
</feature>
<organism evidence="14 15">
    <name type="scientific">Endozoicomonas montiporae CL-33</name>
    <dbReference type="NCBI Taxonomy" id="570277"/>
    <lineage>
        <taxon>Bacteria</taxon>
        <taxon>Pseudomonadati</taxon>
        <taxon>Pseudomonadota</taxon>
        <taxon>Gammaproteobacteria</taxon>
        <taxon>Oceanospirillales</taxon>
        <taxon>Endozoicomonadaceae</taxon>
        <taxon>Endozoicomonas</taxon>
    </lineage>
</organism>
<feature type="domain" description="ABC transporter" evidence="12">
    <location>
        <begin position="356"/>
        <end position="592"/>
    </location>
</feature>
<dbReference type="SUPFAM" id="SSF52540">
    <property type="entry name" value="P-loop containing nucleoside triphosphate hydrolases"/>
    <property type="match status" value="1"/>
</dbReference>
<dbReference type="STRING" id="570277.EZMO1_3966"/>
<evidence type="ECO:0000256" key="1">
    <source>
        <dbReference type="ARBA" id="ARBA00004651"/>
    </source>
</evidence>
<dbReference type="SMART" id="SM00382">
    <property type="entry name" value="AAA"/>
    <property type="match status" value="1"/>
</dbReference>
<sequence length="605" mass="66133">MAMSEPAKASGLQIYLRLLTYVKPYTGFFVISLLGYALFALTQPAFARLLEYFVEALEGSHATITRDLGGFIPVEVFASAALIPAVMTVIAILRGIGSFLGNYYLAKVSLRIVHDLRSLMFSHMVQLPNEYFDNNNSGHLIARITYNVSLVTGAATDAIKVVVREGLTVTFLILYLLVTNWKLTLVFFAVGPLIALVVSTASKRFRKLSSKIQDSMGDLTHVSSETINGYRVVRGFGGEDYEINRFGSASKQNTRQNLKMVKASAIHTPTLQLLVNSALAILFFLVLWLKGDATTASLVSFVTAAALLPKPIRQLSEVNANIQRGIAAAESIFRMADEPSESDNGSFTSEKVEGHLEFKNVTFQYPNADRPALDNISFTVEPGQTIALVGRSGSGKTTLANLVPRFYNHGQGKILLDGTDVEDFALRNLRSHIALVDQNVTLFNDTVSRNIAYGSLEKTSDSDIKAAADAAYASEFVANMPEGFDTLVGEDGVLLSGGQRQRLAIARAILKDAPVLILDEATSALDTESERHIQAALEEVMKERTTLVIAHRLSTIENADRILVMDKGQIVETGNHAELLAKGGHYAKLHKLQFKEDQEDLLEAL</sequence>
<dbReference type="InterPro" id="IPR011527">
    <property type="entry name" value="ABC1_TM_dom"/>
</dbReference>
<evidence type="ECO:0000259" key="12">
    <source>
        <dbReference type="PROSITE" id="PS50893"/>
    </source>
</evidence>
<dbReference type="GO" id="GO:0015421">
    <property type="term" value="F:ABC-type oligopeptide transporter activity"/>
    <property type="evidence" value="ECO:0007669"/>
    <property type="project" value="TreeGrafter"/>
</dbReference>
<dbReference type="PROSITE" id="PS50893">
    <property type="entry name" value="ABC_TRANSPORTER_2"/>
    <property type="match status" value="1"/>
</dbReference>
<keyword evidence="5" id="KW-0547">Nucleotide-binding</keyword>
<protein>
    <submittedName>
        <fullName evidence="14">Lipid A ABC exporter, fused ATPase and inner membrane subunits MsbA</fullName>
        <ecNumber evidence="14">3.6.3.-</ecNumber>
    </submittedName>
</protein>
<evidence type="ECO:0000256" key="3">
    <source>
        <dbReference type="ARBA" id="ARBA00022475"/>
    </source>
</evidence>
<dbReference type="AlphaFoldDB" id="A0A142BGN0"/>
<dbReference type="Pfam" id="PF00005">
    <property type="entry name" value="ABC_tran"/>
    <property type="match status" value="1"/>
</dbReference>
<dbReference type="Proteomes" id="UP000071065">
    <property type="component" value="Chromosome"/>
</dbReference>